<sequence>MPIRRSALTAVEVVLAREACEPVLSNVTHRLLRGGFAEYVKFRRAYAKECERAVASAKSTSTELPSTGAFQPPPPQTMRVASASAATAHAAGFSPSSSTPTQQIRRRRINPEGLKVVFAQSGVLLTPDDYAAILLAYSDPVGFALADDLLEALHPCRQTPPALTQSVSEVASSTLFSTLPLPCVSVTMDSARDTLSAIFAAELSREEESAVDVRTAADQLSALVVAQADLQATFASTVYAEGAAVPCDDVTTFIVLTLQQHPCLVAMMPARCSSVAASLQLVPAPPPLGPGATSPLAAATASGTSGTALFSIRHTGSTTKRKFERYEEDKDRRDEWIRGREEADARPMYMRHAAGYGGHLPEYQYHFGRTFHLKDSRMNAHHYRLAWYEASDSRRGKSSFCGGGTMEYCQYLLIMAAATCHHGTTVSENSAPFVRCGSIFHSKGAAGEWFGRTTSATTWRGACTSFALCLLGIAVINQFCRGNPMGRCEYENEIVMPLQRTRVPTPDTYGFVDAESEEGRQKPPPIPRR</sequence>
<evidence type="ECO:0000313" key="3">
    <source>
        <dbReference type="Proteomes" id="UP000318447"/>
    </source>
</evidence>
<evidence type="ECO:0000313" key="2">
    <source>
        <dbReference type="EMBL" id="TPP40680.1"/>
    </source>
</evidence>
<gene>
    <name evidence="2" type="ORF">CGC21_8390</name>
</gene>
<dbReference type="VEuPathDB" id="TriTrypDB:LDHU3_25.0720"/>
<dbReference type="VEuPathDB" id="TriTrypDB:LdCL_250011200"/>
<proteinExistence type="predicted"/>
<dbReference type="VEuPathDB" id="TriTrypDB:LdCL_250011300"/>
<name>A0A504X3K5_LEIDO</name>
<dbReference type="Proteomes" id="UP000318447">
    <property type="component" value="Unassembled WGS sequence"/>
</dbReference>
<dbReference type="AlphaFoldDB" id="A0A504X3K5"/>
<dbReference type="EMBL" id="RHLC01000018">
    <property type="protein sequence ID" value="TPP40680.1"/>
    <property type="molecule type" value="Genomic_DNA"/>
</dbReference>
<protein>
    <submittedName>
        <fullName evidence="2">Uncharacterized protein</fullName>
    </submittedName>
</protein>
<organism evidence="2 3">
    <name type="scientific">Leishmania donovani</name>
    <dbReference type="NCBI Taxonomy" id="5661"/>
    <lineage>
        <taxon>Eukaryota</taxon>
        <taxon>Discoba</taxon>
        <taxon>Euglenozoa</taxon>
        <taxon>Kinetoplastea</taxon>
        <taxon>Metakinetoplastina</taxon>
        <taxon>Trypanosomatida</taxon>
        <taxon>Trypanosomatidae</taxon>
        <taxon>Leishmaniinae</taxon>
        <taxon>Leishmania</taxon>
    </lineage>
</organism>
<feature type="region of interest" description="Disordered" evidence="1">
    <location>
        <begin position="510"/>
        <end position="529"/>
    </location>
</feature>
<dbReference type="VEuPathDB" id="TriTrypDB:LDHU3_25.0730"/>
<dbReference type="VEuPathDB" id="TriTrypDB:LdBPK_250610.1"/>
<accession>A0A504X3K5</accession>
<reference evidence="3" key="1">
    <citation type="submission" date="2019-02" db="EMBL/GenBank/DDBJ databases">
        <title>FDA dAtabase for Regulatory Grade micrObial Sequences (FDA-ARGOS): Supporting development and validation of Infectious Disease Dx tests.</title>
        <authorList>
            <person name="Duncan R."/>
            <person name="Fisher C."/>
            <person name="Tallon L."/>
            <person name="Sadzewicz L."/>
            <person name="Sengamalay N."/>
            <person name="Ott S."/>
            <person name="Godinez A."/>
            <person name="Nagaraj S."/>
            <person name="Vavikolanu K."/>
            <person name="Nadendla S."/>
            <person name="Aluvathingal J."/>
            <person name="Sichtig H."/>
        </authorList>
    </citation>
    <scope>NUCLEOTIDE SEQUENCE [LARGE SCALE GENOMIC DNA]</scope>
    <source>
        <strain evidence="3">FDAARGOS_361</strain>
    </source>
</reference>
<comment type="caution">
    <text evidence="2">The sequence shown here is derived from an EMBL/GenBank/DDBJ whole genome shotgun (WGS) entry which is preliminary data.</text>
</comment>
<evidence type="ECO:0000256" key="1">
    <source>
        <dbReference type="SAM" id="MobiDB-lite"/>
    </source>
</evidence>